<name>A0A381XZH9_9ZZZZ</name>
<protein>
    <submittedName>
        <fullName evidence="1">Uncharacterized protein</fullName>
    </submittedName>
</protein>
<dbReference type="AlphaFoldDB" id="A0A381XZH9"/>
<feature type="non-terminal residue" evidence="1">
    <location>
        <position position="43"/>
    </location>
</feature>
<dbReference type="EMBL" id="UINC01016769">
    <property type="protein sequence ID" value="SVA69577.1"/>
    <property type="molecule type" value="Genomic_DNA"/>
</dbReference>
<sequence length="43" mass="4672">MLSSIHSMRACARGRIPLDVNAMSARDDAPSADHATISLWFIS</sequence>
<evidence type="ECO:0000313" key="1">
    <source>
        <dbReference type="EMBL" id="SVA69577.1"/>
    </source>
</evidence>
<reference evidence="1" key="1">
    <citation type="submission" date="2018-05" db="EMBL/GenBank/DDBJ databases">
        <authorList>
            <person name="Lanie J.A."/>
            <person name="Ng W.-L."/>
            <person name="Kazmierczak K.M."/>
            <person name="Andrzejewski T.M."/>
            <person name="Davidsen T.M."/>
            <person name="Wayne K.J."/>
            <person name="Tettelin H."/>
            <person name="Glass J.I."/>
            <person name="Rusch D."/>
            <person name="Podicherti R."/>
            <person name="Tsui H.-C.T."/>
            <person name="Winkler M.E."/>
        </authorList>
    </citation>
    <scope>NUCLEOTIDE SEQUENCE</scope>
</reference>
<accession>A0A381XZH9</accession>
<gene>
    <name evidence="1" type="ORF">METZ01_LOCUS122431</name>
</gene>
<organism evidence="1">
    <name type="scientific">marine metagenome</name>
    <dbReference type="NCBI Taxonomy" id="408172"/>
    <lineage>
        <taxon>unclassified sequences</taxon>
        <taxon>metagenomes</taxon>
        <taxon>ecological metagenomes</taxon>
    </lineage>
</organism>
<proteinExistence type="predicted"/>